<evidence type="ECO:0000256" key="11">
    <source>
        <dbReference type="SAM" id="SignalP"/>
    </source>
</evidence>
<dbReference type="Pfam" id="PF13855">
    <property type="entry name" value="LRR_8"/>
    <property type="match status" value="2"/>
</dbReference>
<keyword evidence="14" id="KW-1185">Reference proteome</keyword>
<dbReference type="PANTHER" id="PTHR48060:SF21">
    <property type="entry name" value="L DOMAIN-LIKE PROTEIN"/>
    <property type="match status" value="1"/>
</dbReference>
<sequence length="1114" mass="124360">MKTTLILWFYLLLPLSLLNFTFTINIVTSQCLGHQQSLLLHLKNGLIFNPAKSKKLIHWNHTDDCCQWKGVACSTKGNVIALDISHEFITGGNLTSLFKLQYLQNLNLAYNEFHFGINSEFKNLKNLRYLNLSNAGFMGQIPTKISHLSNLETLDLSTTFTSSSQHGLKLEKPNIVEFVQNFTRMKELYLDGVAISAKGEEWCHAVSSLQSLQVLSMSSSNLSGPLDPSLTKLQSLSVLQLDHNNLSSPVPDYFGNLSGLNTLQLRSCGLSGVFPKNILQLPSLQVLDVSDNQGLHGSLTNFPNQASLSHLNLSHTNFSGPIPDSIGNLKHFSTLDLSNCQFNGTLPNSISNLAQLVYLDLSFNNLTGPLPSFNRSKALKTLYLNHNYLNGTLPSTHFEGLTNLVSINLEVNSLHGRFPSSLFSLPSLQLLFLANNRFDGQLDEFPNGSSSSIEMLDLSDNNFQGHIPMSIFQLKRLNLLQLSTNKFNGTIKLSMIRQRLQNLATLDLSHNNLSVVDDNDIPFPKLNNFWLASCKLGTFPSFLRNQSTLLYLDLSSNQIEGTIPNWIWRFEFLAALNLSQNSLTDMEGPFQNLSSAMFLLDLHDNQLQGPAHIFTKNMVYLDYSNNRFSSIPAKIGDSIPFSIYIFLSGNNFHEKIDESICNISTLRVLDLSHNGFIGNIPECLTTRKSSSLKLLSLAGNKLSGQISDTFSTSCDLRLLDLNGNLLEGTIPKSLANCQNLQVLNVGNNQLIDEFPCFLKNISTLRVMVLRSNKFYGHIGCSNVIGNWEKLQIVDVAANKFSGMLPTTLFQNWKALMSNKDDDMSRFDHLSFDIYDNNTSSVTLETITTIYSKKSKLKLAKVVSIEPLYVVDHLLSHVYGEVSSLRRYADSVTIVIKGQQMKLEKILIAFTSLDFSSNQFEGPIPEEIMSFKALHALNLSHNAFSGHIPSTLGNLRNLESLDLSMNSLRGEIPTELASLSFLAIMNLSYNHLVGRIPTGTQIQSFGANSFVGNEALCGPPLTQGCGGEEQGLLPTSSKTTNSHSSSSVNWSLLSVELGFTFGFGIFMMPLILWKKWRLWYSKKVDEALYKIVPQLDFVYERRGGKRYRSLRWKPY</sequence>
<evidence type="ECO:0000256" key="9">
    <source>
        <dbReference type="ARBA" id="ARBA00023180"/>
    </source>
</evidence>
<dbReference type="EMBL" id="SDMP01000012">
    <property type="protein sequence ID" value="RYR26959.1"/>
    <property type="molecule type" value="Genomic_DNA"/>
</dbReference>
<dbReference type="Proteomes" id="UP000289738">
    <property type="component" value="Chromosome B02"/>
</dbReference>
<feature type="signal peptide" evidence="11">
    <location>
        <begin position="1"/>
        <end position="23"/>
    </location>
</feature>
<dbReference type="Pfam" id="PF08263">
    <property type="entry name" value="LRRNT_2"/>
    <property type="match status" value="1"/>
</dbReference>
<keyword evidence="5 11" id="KW-0732">Signal</keyword>
<dbReference type="OrthoDB" id="1394818at2759"/>
<evidence type="ECO:0000259" key="12">
    <source>
        <dbReference type="Pfam" id="PF08263"/>
    </source>
</evidence>
<dbReference type="Gene3D" id="3.80.10.10">
    <property type="entry name" value="Ribonuclease Inhibitor"/>
    <property type="match status" value="5"/>
</dbReference>
<keyword evidence="4 10" id="KW-0812">Transmembrane</keyword>
<evidence type="ECO:0000256" key="5">
    <source>
        <dbReference type="ARBA" id="ARBA00022729"/>
    </source>
</evidence>
<feature type="transmembrane region" description="Helical" evidence="10">
    <location>
        <begin position="1049"/>
        <end position="1072"/>
    </location>
</feature>
<keyword evidence="3" id="KW-0433">Leucine-rich repeat</keyword>
<evidence type="ECO:0000256" key="2">
    <source>
        <dbReference type="ARBA" id="ARBA00009592"/>
    </source>
</evidence>
<dbReference type="FunFam" id="3.80.10.10:FF:000041">
    <property type="entry name" value="LRR receptor-like serine/threonine-protein kinase ERECTA"/>
    <property type="match status" value="1"/>
</dbReference>
<dbReference type="AlphaFoldDB" id="A0A445AKH5"/>
<keyword evidence="9" id="KW-0325">Glycoprotein</keyword>
<accession>A0A445AKH5</accession>
<evidence type="ECO:0000256" key="8">
    <source>
        <dbReference type="ARBA" id="ARBA00023136"/>
    </source>
</evidence>
<evidence type="ECO:0000313" key="13">
    <source>
        <dbReference type="EMBL" id="RYR26959.1"/>
    </source>
</evidence>
<evidence type="ECO:0000256" key="3">
    <source>
        <dbReference type="ARBA" id="ARBA00022614"/>
    </source>
</evidence>
<proteinExistence type="inferred from homology"/>
<feature type="domain" description="Leucine-rich repeat-containing N-terminal plant-type" evidence="12">
    <location>
        <begin position="35"/>
        <end position="74"/>
    </location>
</feature>
<keyword evidence="7 10" id="KW-1133">Transmembrane helix</keyword>
<dbReference type="STRING" id="3818.A0A445AKH5"/>
<dbReference type="InterPro" id="IPR001611">
    <property type="entry name" value="Leu-rich_rpt"/>
</dbReference>
<feature type="chain" id="PRO_5019041317" description="Leucine-rich repeat-containing N-terminal plant-type domain-containing protein" evidence="11">
    <location>
        <begin position="24"/>
        <end position="1114"/>
    </location>
</feature>
<dbReference type="PANTHER" id="PTHR48060">
    <property type="entry name" value="DNA DAMAGE-REPAIR/TOLERATION PROTEIN DRT100"/>
    <property type="match status" value="1"/>
</dbReference>
<keyword evidence="6" id="KW-0677">Repeat</keyword>
<protein>
    <recommendedName>
        <fullName evidence="12">Leucine-rich repeat-containing N-terminal plant-type domain-containing protein</fullName>
    </recommendedName>
</protein>
<evidence type="ECO:0000256" key="7">
    <source>
        <dbReference type="ARBA" id="ARBA00022989"/>
    </source>
</evidence>
<evidence type="ECO:0000256" key="6">
    <source>
        <dbReference type="ARBA" id="ARBA00022737"/>
    </source>
</evidence>
<dbReference type="Pfam" id="PF00560">
    <property type="entry name" value="LRR_1"/>
    <property type="match status" value="11"/>
</dbReference>
<dbReference type="PRINTS" id="PR00019">
    <property type="entry name" value="LEURICHRPT"/>
</dbReference>
<dbReference type="Gramene" id="arahy.Tifrunner.gnm2.ann2.Ah12g344100.1">
    <property type="protein sequence ID" value="arahy.Tifrunner.gnm2.ann2.Ah12g344100.1-CDS-1"/>
    <property type="gene ID" value="arahy.Tifrunner.gnm2.ann2.Ah12g344100"/>
</dbReference>
<name>A0A445AKH5_ARAHY</name>
<comment type="subcellular location">
    <subcellularLocation>
        <location evidence="1">Membrane</location>
        <topology evidence="1">Single-pass membrane protein</topology>
    </subcellularLocation>
</comment>
<dbReference type="InterPro" id="IPR003591">
    <property type="entry name" value="Leu-rich_rpt_typical-subtyp"/>
</dbReference>
<evidence type="ECO:0000256" key="10">
    <source>
        <dbReference type="SAM" id="Phobius"/>
    </source>
</evidence>
<dbReference type="SUPFAM" id="SSF52058">
    <property type="entry name" value="L domain-like"/>
    <property type="match status" value="3"/>
</dbReference>
<comment type="similarity">
    <text evidence="2">Belongs to the RLP family.</text>
</comment>
<reference evidence="13 14" key="1">
    <citation type="submission" date="2019-01" db="EMBL/GenBank/DDBJ databases">
        <title>Sequencing of cultivated peanut Arachis hypogaea provides insights into genome evolution and oil improvement.</title>
        <authorList>
            <person name="Chen X."/>
        </authorList>
    </citation>
    <scope>NUCLEOTIDE SEQUENCE [LARGE SCALE GENOMIC DNA]</scope>
    <source>
        <strain evidence="14">cv. Fuhuasheng</strain>
        <tissue evidence="13">Leaves</tissue>
    </source>
</reference>
<evidence type="ECO:0000313" key="14">
    <source>
        <dbReference type="Proteomes" id="UP000289738"/>
    </source>
</evidence>
<dbReference type="InterPro" id="IPR053211">
    <property type="entry name" value="DNA_repair-toleration"/>
</dbReference>
<dbReference type="SMART" id="SM00369">
    <property type="entry name" value="LRR_TYP"/>
    <property type="match status" value="7"/>
</dbReference>
<evidence type="ECO:0000256" key="1">
    <source>
        <dbReference type="ARBA" id="ARBA00004167"/>
    </source>
</evidence>
<dbReference type="FunFam" id="3.80.10.10:FF:000111">
    <property type="entry name" value="LRR receptor-like serine/threonine-protein kinase ERECTA"/>
    <property type="match status" value="1"/>
</dbReference>
<comment type="caution">
    <text evidence="13">The sequence shown here is derived from an EMBL/GenBank/DDBJ whole genome shotgun (WGS) entry which is preliminary data.</text>
</comment>
<dbReference type="SMR" id="A0A445AKH5"/>
<dbReference type="InterPro" id="IPR032675">
    <property type="entry name" value="LRR_dom_sf"/>
</dbReference>
<dbReference type="SUPFAM" id="SSF52047">
    <property type="entry name" value="RNI-like"/>
    <property type="match status" value="1"/>
</dbReference>
<keyword evidence="8 10" id="KW-0472">Membrane</keyword>
<dbReference type="GO" id="GO:0016020">
    <property type="term" value="C:membrane"/>
    <property type="evidence" value="ECO:0007669"/>
    <property type="project" value="UniProtKB-SubCell"/>
</dbReference>
<gene>
    <name evidence="13" type="ORF">Ahy_B02g061289</name>
</gene>
<evidence type="ECO:0000256" key="4">
    <source>
        <dbReference type="ARBA" id="ARBA00022692"/>
    </source>
</evidence>
<dbReference type="InterPro" id="IPR013210">
    <property type="entry name" value="LRR_N_plant-typ"/>
</dbReference>
<organism evidence="13 14">
    <name type="scientific">Arachis hypogaea</name>
    <name type="common">Peanut</name>
    <dbReference type="NCBI Taxonomy" id="3818"/>
    <lineage>
        <taxon>Eukaryota</taxon>
        <taxon>Viridiplantae</taxon>
        <taxon>Streptophyta</taxon>
        <taxon>Embryophyta</taxon>
        <taxon>Tracheophyta</taxon>
        <taxon>Spermatophyta</taxon>
        <taxon>Magnoliopsida</taxon>
        <taxon>eudicotyledons</taxon>
        <taxon>Gunneridae</taxon>
        <taxon>Pentapetalae</taxon>
        <taxon>rosids</taxon>
        <taxon>fabids</taxon>
        <taxon>Fabales</taxon>
        <taxon>Fabaceae</taxon>
        <taxon>Papilionoideae</taxon>
        <taxon>50 kb inversion clade</taxon>
        <taxon>dalbergioids sensu lato</taxon>
        <taxon>Dalbergieae</taxon>
        <taxon>Pterocarpus clade</taxon>
        <taxon>Arachis</taxon>
    </lineage>
</organism>